<keyword evidence="2" id="KW-1185">Reference proteome</keyword>
<sequence length="280" mass="32126">MIRIGLTGWGDHPSLYESETQASKLESYSSHFPIVECDSSFYAILPEKNYVNWAKETPDNFQFIVKAYQGLTGHLRGKSNFKNIGEMFDAFQASIGPMLQSGKCAVILFQYPPWFDCTRKNIDRLRYTKEKMKGIPVALEFRNPSWFSAGMKEKTLEFAEKEGWIHTVCDEPQTETGSIPIVSAAWGDRVLVRMHGRNTAGWLNHGPNWRKLRCLYRYNRAELEEWKSRLIDLERKAKDVYVLFNNNSGGDAADNGKQMIRLLGINYSGLAQKQLGFFEV</sequence>
<protein>
    <recommendedName>
        <fullName evidence="3">DUF72 domain-containing protein</fullName>
    </recommendedName>
</protein>
<evidence type="ECO:0000313" key="2">
    <source>
        <dbReference type="Proteomes" id="UP000654670"/>
    </source>
</evidence>
<evidence type="ECO:0008006" key="3">
    <source>
        <dbReference type="Google" id="ProtNLM"/>
    </source>
</evidence>
<dbReference type="Proteomes" id="UP000654670">
    <property type="component" value="Unassembled WGS sequence"/>
</dbReference>
<dbReference type="InterPro" id="IPR036520">
    <property type="entry name" value="UPF0759_sf"/>
</dbReference>
<dbReference type="SUPFAM" id="SSF117396">
    <property type="entry name" value="TM1631-like"/>
    <property type="match status" value="1"/>
</dbReference>
<dbReference type="PANTHER" id="PTHR30348:SF13">
    <property type="entry name" value="UPF0759 PROTEIN YUNF"/>
    <property type="match status" value="1"/>
</dbReference>
<name>A0A917S8H7_9BACL</name>
<dbReference type="Gene3D" id="3.20.20.410">
    <property type="entry name" value="Protein of unknown function UPF0759"/>
    <property type="match status" value="1"/>
</dbReference>
<accession>A0A917S8H7</accession>
<dbReference type="Pfam" id="PF01904">
    <property type="entry name" value="DUF72"/>
    <property type="match status" value="1"/>
</dbReference>
<comment type="caution">
    <text evidence="1">The sequence shown here is derived from an EMBL/GenBank/DDBJ whole genome shotgun (WGS) entry which is preliminary data.</text>
</comment>
<dbReference type="RefSeq" id="WP_188804437.1">
    <property type="nucleotide sequence ID" value="NZ_BMOK01000015.1"/>
</dbReference>
<evidence type="ECO:0000313" key="1">
    <source>
        <dbReference type="EMBL" id="GGL62302.1"/>
    </source>
</evidence>
<gene>
    <name evidence="1" type="primary">yunF</name>
    <name evidence="1" type="ORF">GCM10007968_27860</name>
</gene>
<reference evidence="1" key="1">
    <citation type="journal article" date="2014" name="Int. J. Syst. Evol. Microbiol.">
        <title>Complete genome sequence of Corynebacterium casei LMG S-19264T (=DSM 44701T), isolated from a smear-ripened cheese.</title>
        <authorList>
            <consortium name="US DOE Joint Genome Institute (JGI-PGF)"/>
            <person name="Walter F."/>
            <person name="Albersmeier A."/>
            <person name="Kalinowski J."/>
            <person name="Ruckert C."/>
        </authorList>
    </citation>
    <scope>NUCLEOTIDE SEQUENCE</scope>
    <source>
        <strain evidence="1">JCM 15325</strain>
    </source>
</reference>
<dbReference type="InterPro" id="IPR002763">
    <property type="entry name" value="DUF72"/>
</dbReference>
<reference evidence="1" key="2">
    <citation type="submission" date="2020-09" db="EMBL/GenBank/DDBJ databases">
        <authorList>
            <person name="Sun Q."/>
            <person name="Ohkuma M."/>
        </authorList>
    </citation>
    <scope>NUCLEOTIDE SEQUENCE</scope>
    <source>
        <strain evidence="1">JCM 15325</strain>
    </source>
</reference>
<dbReference type="AlphaFoldDB" id="A0A917S8H7"/>
<proteinExistence type="predicted"/>
<organism evidence="1 2">
    <name type="scientific">Sporolactobacillus putidus</name>
    <dbReference type="NCBI Taxonomy" id="492735"/>
    <lineage>
        <taxon>Bacteria</taxon>
        <taxon>Bacillati</taxon>
        <taxon>Bacillota</taxon>
        <taxon>Bacilli</taxon>
        <taxon>Bacillales</taxon>
        <taxon>Sporolactobacillaceae</taxon>
        <taxon>Sporolactobacillus</taxon>
    </lineage>
</organism>
<dbReference type="PANTHER" id="PTHR30348">
    <property type="entry name" value="UNCHARACTERIZED PROTEIN YECE"/>
    <property type="match status" value="1"/>
</dbReference>
<dbReference type="EMBL" id="BMOK01000015">
    <property type="protein sequence ID" value="GGL62302.1"/>
    <property type="molecule type" value="Genomic_DNA"/>
</dbReference>